<dbReference type="RefSeq" id="WP_227530071.1">
    <property type="nucleotide sequence ID" value="NZ_JAGTTM010000001.1"/>
</dbReference>
<dbReference type="PANTHER" id="PTHR30193">
    <property type="entry name" value="ABC TRANSPORTER PERMEASE PROTEIN"/>
    <property type="match status" value="1"/>
</dbReference>
<gene>
    <name evidence="9" type="ORF">KEC56_04945</name>
</gene>
<dbReference type="InterPro" id="IPR035906">
    <property type="entry name" value="MetI-like_sf"/>
</dbReference>
<protein>
    <submittedName>
        <fullName evidence="9">Sugar ABC transporter permease</fullName>
    </submittedName>
</protein>
<feature type="transmembrane region" description="Helical" evidence="7">
    <location>
        <begin position="130"/>
        <end position="151"/>
    </location>
</feature>
<dbReference type="PANTHER" id="PTHR30193:SF37">
    <property type="entry name" value="INNER MEMBRANE ABC TRANSPORTER PERMEASE PROTEIN YCJO"/>
    <property type="match status" value="1"/>
</dbReference>
<keyword evidence="4 7" id="KW-0812">Transmembrane</keyword>
<evidence type="ECO:0000256" key="4">
    <source>
        <dbReference type="ARBA" id="ARBA00022692"/>
    </source>
</evidence>
<dbReference type="Gene3D" id="1.10.3720.10">
    <property type="entry name" value="MetI-like"/>
    <property type="match status" value="1"/>
</dbReference>
<dbReference type="InterPro" id="IPR051393">
    <property type="entry name" value="ABC_transporter_permease"/>
</dbReference>
<sequence>MTNTIILGNTGVVPLHKQRRPGPRTEAWAGWLFVLPFVLLFTVFIAVPMFLAAATSLTDMKARDLRNPLNAEFVGFDTFAKVFSDPAFLQSVGTTALFVVLCVPLSMGIGLFLAVLLDTGIRRLRAFFRAAVYVPVITNIVAVAVIFQYAFSLGGPINTALESFSFPAVNWLGESGTAVFTVVLMSVWRNVGMCMVLFLAGLQAVPGDVYEAAQTDGAGPVRRFWSITLPLLRPTTLLVSVLMTFFFINIFEEPYMLTGGGPLGSTRSLALWVYEQFGFGNVAASMAGSVVLLALVAIVAAIQFRLLRPKH</sequence>
<accession>A0A9X1LND8</accession>
<evidence type="ECO:0000256" key="5">
    <source>
        <dbReference type="ARBA" id="ARBA00022989"/>
    </source>
</evidence>
<dbReference type="PROSITE" id="PS50928">
    <property type="entry name" value="ABC_TM1"/>
    <property type="match status" value="1"/>
</dbReference>
<evidence type="ECO:0000259" key="8">
    <source>
        <dbReference type="PROSITE" id="PS50928"/>
    </source>
</evidence>
<evidence type="ECO:0000256" key="6">
    <source>
        <dbReference type="ARBA" id="ARBA00023136"/>
    </source>
</evidence>
<dbReference type="SUPFAM" id="SSF161098">
    <property type="entry name" value="MetI-like"/>
    <property type="match status" value="1"/>
</dbReference>
<evidence type="ECO:0000313" key="9">
    <source>
        <dbReference type="EMBL" id="MCC2028870.1"/>
    </source>
</evidence>
<dbReference type="CDD" id="cd06261">
    <property type="entry name" value="TM_PBP2"/>
    <property type="match status" value="1"/>
</dbReference>
<dbReference type="Pfam" id="PF00528">
    <property type="entry name" value="BPD_transp_1"/>
    <property type="match status" value="1"/>
</dbReference>
<name>A0A9X1LND8_9MICO</name>
<keyword evidence="6 7" id="KW-0472">Membrane</keyword>
<keyword evidence="5 7" id="KW-1133">Transmembrane helix</keyword>
<dbReference type="Proteomes" id="UP001139289">
    <property type="component" value="Unassembled WGS sequence"/>
</dbReference>
<comment type="caution">
    <text evidence="9">The sequence shown here is derived from an EMBL/GenBank/DDBJ whole genome shotgun (WGS) entry which is preliminary data.</text>
</comment>
<proteinExistence type="inferred from homology"/>
<evidence type="ECO:0000256" key="3">
    <source>
        <dbReference type="ARBA" id="ARBA00022475"/>
    </source>
</evidence>
<keyword evidence="2 7" id="KW-0813">Transport</keyword>
<comment type="similarity">
    <text evidence="7">Belongs to the binding-protein-dependent transport system permease family.</text>
</comment>
<dbReference type="InterPro" id="IPR000515">
    <property type="entry name" value="MetI-like"/>
</dbReference>
<dbReference type="GO" id="GO:0055085">
    <property type="term" value="P:transmembrane transport"/>
    <property type="evidence" value="ECO:0007669"/>
    <property type="project" value="InterPro"/>
</dbReference>
<feature type="transmembrane region" description="Helical" evidence="7">
    <location>
        <begin position="96"/>
        <end position="118"/>
    </location>
</feature>
<evidence type="ECO:0000256" key="2">
    <source>
        <dbReference type="ARBA" id="ARBA00022448"/>
    </source>
</evidence>
<dbReference type="GO" id="GO:0005886">
    <property type="term" value="C:plasma membrane"/>
    <property type="evidence" value="ECO:0007669"/>
    <property type="project" value="UniProtKB-SubCell"/>
</dbReference>
<evidence type="ECO:0000313" key="10">
    <source>
        <dbReference type="Proteomes" id="UP001139289"/>
    </source>
</evidence>
<keyword evidence="3" id="KW-1003">Cell membrane</keyword>
<evidence type="ECO:0000256" key="1">
    <source>
        <dbReference type="ARBA" id="ARBA00004651"/>
    </source>
</evidence>
<feature type="transmembrane region" description="Helical" evidence="7">
    <location>
        <begin position="171"/>
        <end position="188"/>
    </location>
</feature>
<reference evidence="9" key="1">
    <citation type="submission" date="2021-04" db="EMBL/GenBank/DDBJ databases">
        <title>Microbacterium tenobrionis sp. nov. and Microbacterium allomyrinae sp. nov., isolated from larvae of Tenobrio molitor and Allomyrina dichotoma, respectively.</title>
        <authorList>
            <person name="Lee S.D."/>
        </authorList>
    </citation>
    <scope>NUCLEOTIDE SEQUENCE</scope>
    <source>
        <strain evidence="9">YMB-B2</strain>
    </source>
</reference>
<organism evidence="9 10">
    <name type="scientific">Microbacterium tenebrionis</name>
    <dbReference type="NCBI Taxonomy" id="2830665"/>
    <lineage>
        <taxon>Bacteria</taxon>
        <taxon>Bacillati</taxon>
        <taxon>Actinomycetota</taxon>
        <taxon>Actinomycetes</taxon>
        <taxon>Micrococcales</taxon>
        <taxon>Microbacteriaceae</taxon>
        <taxon>Microbacterium</taxon>
    </lineage>
</organism>
<dbReference type="EMBL" id="JAGTTM010000001">
    <property type="protein sequence ID" value="MCC2028870.1"/>
    <property type="molecule type" value="Genomic_DNA"/>
</dbReference>
<keyword evidence="10" id="KW-1185">Reference proteome</keyword>
<feature type="transmembrane region" description="Helical" evidence="7">
    <location>
        <begin position="27"/>
        <end position="51"/>
    </location>
</feature>
<feature type="transmembrane region" description="Helical" evidence="7">
    <location>
        <begin position="231"/>
        <end position="251"/>
    </location>
</feature>
<feature type="domain" description="ABC transmembrane type-1" evidence="8">
    <location>
        <begin position="92"/>
        <end position="303"/>
    </location>
</feature>
<feature type="transmembrane region" description="Helical" evidence="7">
    <location>
        <begin position="282"/>
        <end position="302"/>
    </location>
</feature>
<evidence type="ECO:0000256" key="7">
    <source>
        <dbReference type="RuleBase" id="RU363032"/>
    </source>
</evidence>
<dbReference type="AlphaFoldDB" id="A0A9X1LND8"/>
<comment type="subcellular location">
    <subcellularLocation>
        <location evidence="1 7">Cell membrane</location>
        <topology evidence="1 7">Multi-pass membrane protein</topology>
    </subcellularLocation>
</comment>